<dbReference type="InterPro" id="IPR050808">
    <property type="entry name" value="Phage_Integrase"/>
</dbReference>
<dbReference type="Proteomes" id="UP001595693">
    <property type="component" value="Unassembled WGS sequence"/>
</dbReference>
<accession>A0ABV8DCL8</accession>
<dbReference type="SUPFAM" id="SSF56349">
    <property type="entry name" value="DNA breaking-rejoining enzymes"/>
    <property type="match status" value="1"/>
</dbReference>
<reference evidence="4" key="1">
    <citation type="journal article" date="2019" name="Int. J. Syst. Evol. Microbiol.">
        <title>The Global Catalogue of Microorganisms (GCM) 10K type strain sequencing project: providing services to taxonomists for standard genome sequencing and annotation.</title>
        <authorList>
            <consortium name="The Broad Institute Genomics Platform"/>
            <consortium name="The Broad Institute Genome Sequencing Center for Infectious Disease"/>
            <person name="Wu L."/>
            <person name="Ma J."/>
        </authorList>
    </citation>
    <scope>NUCLEOTIDE SEQUENCE [LARGE SCALE GENOMIC DNA]</scope>
    <source>
        <strain evidence="4">CCUG 2113</strain>
    </source>
</reference>
<evidence type="ECO:0000313" key="4">
    <source>
        <dbReference type="Proteomes" id="UP001595693"/>
    </source>
</evidence>
<dbReference type="InterPro" id="IPR011010">
    <property type="entry name" value="DNA_brk_join_enz"/>
</dbReference>
<name>A0ABV8DCL8_9BURK</name>
<dbReference type="PANTHER" id="PTHR30629:SF2">
    <property type="entry name" value="PROPHAGE INTEGRASE INTS-RELATED"/>
    <property type="match status" value="1"/>
</dbReference>
<evidence type="ECO:0000256" key="2">
    <source>
        <dbReference type="ARBA" id="ARBA00022908"/>
    </source>
</evidence>
<dbReference type="EMBL" id="JBHSAJ010000040">
    <property type="protein sequence ID" value="MFC3935740.1"/>
    <property type="molecule type" value="Genomic_DNA"/>
</dbReference>
<gene>
    <name evidence="3" type="ORF">ACFOW3_14065</name>
</gene>
<evidence type="ECO:0000256" key="1">
    <source>
        <dbReference type="ARBA" id="ARBA00008857"/>
    </source>
</evidence>
<comment type="similarity">
    <text evidence="1">Belongs to the 'phage' integrase family.</text>
</comment>
<evidence type="ECO:0008006" key="5">
    <source>
        <dbReference type="Google" id="ProtNLM"/>
    </source>
</evidence>
<evidence type="ECO:0000313" key="3">
    <source>
        <dbReference type="EMBL" id="MFC3935740.1"/>
    </source>
</evidence>
<proteinExistence type="inferred from homology"/>
<sequence length="104" mass="11587">LVVIVFADKQALACGGLSVYTKFCTPSFTPHDTRSTAKSHMKAMGVSNEVSERALNHVLKGMEEIYDQYDYLPERQAALELWAAFLVACEQGLPWTVVPLRRVA</sequence>
<organism evidence="3 4">
    <name type="scientific">Acidovorax facilis</name>
    <dbReference type="NCBI Taxonomy" id="12917"/>
    <lineage>
        <taxon>Bacteria</taxon>
        <taxon>Pseudomonadati</taxon>
        <taxon>Pseudomonadota</taxon>
        <taxon>Betaproteobacteria</taxon>
        <taxon>Burkholderiales</taxon>
        <taxon>Comamonadaceae</taxon>
        <taxon>Acidovorax</taxon>
    </lineage>
</organism>
<protein>
    <recommendedName>
        <fullName evidence="5">Integrase</fullName>
    </recommendedName>
</protein>
<keyword evidence="4" id="KW-1185">Reference proteome</keyword>
<keyword evidence="2" id="KW-0229">DNA integration</keyword>
<dbReference type="PANTHER" id="PTHR30629">
    <property type="entry name" value="PROPHAGE INTEGRASE"/>
    <property type="match status" value="1"/>
</dbReference>
<feature type="non-terminal residue" evidence="3">
    <location>
        <position position="1"/>
    </location>
</feature>
<comment type="caution">
    <text evidence="3">The sequence shown here is derived from an EMBL/GenBank/DDBJ whole genome shotgun (WGS) entry which is preliminary data.</text>
</comment>